<reference evidence="9" key="1">
    <citation type="journal article" date="2021" name="Nat. Commun.">
        <title>Genetic determinants of endophytism in the Arabidopsis root mycobiome.</title>
        <authorList>
            <person name="Mesny F."/>
            <person name="Miyauchi S."/>
            <person name="Thiergart T."/>
            <person name="Pickel B."/>
            <person name="Atanasova L."/>
            <person name="Karlsson M."/>
            <person name="Huettel B."/>
            <person name="Barry K.W."/>
            <person name="Haridas S."/>
            <person name="Chen C."/>
            <person name="Bauer D."/>
            <person name="Andreopoulos W."/>
            <person name="Pangilinan J."/>
            <person name="LaButti K."/>
            <person name="Riley R."/>
            <person name="Lipzen A."/>
            <person name="Clum A."/>
            <person name="Drula E."/>
            <person name="Henrissat B."/>
            <person name="Kohler A."/>
            <person name="Grigoriev I.V."/>
            <person name="Martin F.M."/>
            <person name="Hacquard S."/>
        </authorList>
    </citation>
    <scope>NUCLEOTIDE SEQUENCE</scope>
    <source>
        <strain evidence="9">MPI-CAGE-AT-0016</strain>
    </source>
</reference>
<dbReference type="Proteomes" id="UP000813385">
    <property type="component" value="Unassembled WGS sequence"/>
</dbReference>
<dbReference type="AlphaFoldDB" id="A0A8K0X5N4"/>
<dbReference type="GO" id="GO:0006508">
    <property type="term" value="P:proteolysis"/>
    <property type="evidence" value="ECO:0007669"/>
    <property type="project" value="UniProtKB-KW"/>
</dbReference>
<dbReference type="EC" id="3.4.21.-" evidence="6"/>
<evidence type="ECO:0000256" key="4">
    <source>
        <dbReference type="ARBA" id="ARBA00022801"/>
    </source>
</evidence>
<dbReference type="GO" id="GO:0070012">
    <property type="term" value="F:oligopeptidase activity"/>
    <property type="evidence" value="ECO:0007669"/>
    <property type="project" value="TreeGrafter"/>
</dbReference>
<dbReference type="PANTHER" id="PTHR42881:SF2">
    <property type="entry name" value="PROLYL ENDOPEPTIDASE"/>
    <property type="match status" value="1"/>
</dbReference>
<evidence type="ECO:0000259" key="7">
    <source>
        <dbReference type="Pfam" id="PF00326"/>
    </source>
</evidence>
<dbReference type="EMBL" id="JAGPXD010000003">
    <property type="protein sequence ID" value="KAH7363000.1"/>
    <property type="molecule type" value="Genomic_DNA"/>
</dbReference>
<keyword evidence="3 6" id="KW-0645">Protease</keyword>
<evidence type="ECO:0000256" key="1">
    <source>
        <dbReference type="ARBA" id="ARBA00001070"/>
    </source>
</evidence>
<dbReference type="Gene3D" id="2.130.10.120">
    <property type="entry name" value="Prolyl oligopeptidase, N-terminal domain"/>
    <property type="match status" value="1"/>
</dbReference>
<evidence type="ECO:0000256" key="5">
    <source>
        <dbReference type="ARBA" id="ARBA00022825"/>
    </source>
</evidence>
<evidence type="ECO:0000259" key="8">
    <source>
        <dbReference type="Pfam" id="PF02897"/>
    </source>
</evidence>
<dbReference type="SUPFAM" id="SSF50993">
    <property type="entry name" value="Peptidase/esterase 'gauge' domain"/>
    <property type="match status" value="1"/>
</dbReference>
<dbReference type="Gene3D" id="3.40.50.1820">
    <property type="entry name" value="alpha/beta hydrolase"/>
    <property type="match status" value="1"/>
</dbReference>
<keyword evidence="10" id="KW-1185">Reference proteome</keyword>
<dbReference type="GO" id="GO:0005829">
    <property type="term" value="C:cytosol"/>
    <property type="evidence" value="ECO:0007669"/>
    <property type="project" value="TreeGrafter"/>
</dbReference>
<dbReference type="InterPro" id="IPR029058">
    <property type="entry name" value="AB_hydrolase_fold"/>
</dbReference>
<dbReference type="PANTHER" id="PTHR42881">
    <property type="entry name" value="PROLYL ENDOPEPTIDASE"/>
    <property type="match status" value="1"/>
</dbReference>
<dbReference type="InterPro" id="IPR001375">
    <property type="entry name" value="Peptidase_S9_cat"/>
</dbReference>
<comment type="catalytic activity">
    <reaction evidence="1">
        <text>Hydrolysis of Pro-|-Xaa &gt;&gt; Ala-|-Xaa in oligopeptides.</text>
        <dbReference type="EC" id="3.4.21.26"/>
    </reaction>
</comment>
<sequence length="707" mass="77267">MPLLPDQEYEWLEAQTAPACLDWAKKQSQLTANKFDHLPRSKALLAEMEALTSTQVQTPDFWIWGKALFRLRKTTANKQGRLERCERSSTGDDNLPPDATDWKLVVDIDELGEKEGRIFEFHSYMECNLFGTDGERLLLLLSDGGADLVEMREIDARTGHEIPDGFRTGPGRISTAWLDIDHLLICHSVYGGPKTVGDWPAQVHIWERGTHLKDAKLVFTAPLTDAITVASTLGPMNPGRAIITRSINYSTFAYSIVSLDGSVKELSDIPKGQSMTIPIKFTAQHVVVSLAEEATVCGRKVPVGTLVAYDIATDAHAPGDSKLSIVYEPEDDEVNLGLWGGGLAGTRSRFHFAMSKRGVERRMAAEYVAGGSDDGAGAWSIVRSIPTSTGSRSFIVSTDFYSDDIIVRETGILSPSTLWIEHEDARQSVLYAQNAAFDATGFVLRQLTAESADGTQVDYLLLSPKVPHNEAGKAPLLMTAYGAYGISFPTTYLDEMLGGLSIVPWLQAGGSLAIPFIRGGGERGEPWHEAARQKKRQKSYDDFIAVAETLIKNGFTSPECIGVFGMSNGGLLAAVMCTERPHLFGAVVSDVPLTDMLRYPTMGMGGAWIYEYGDPSDPEMAKVLRSYSPFHNVSDGVKYPPCLVTISTNDDRVGAGHGRKFAAKLKDAGAASLYFFEDDSGGHNVSDSFKNTKLLVRRLVFLMEALL</sequence>
<dbReference type="GO" id="GO:0004252">
    <property type="term" value="F:serine-type endopeptidase activity"/>
    <property type="evidence" value="ECO:0007669"/>
    <property type="project" value="UniProtKB-UniRule"/>
</dbReference>
<feature type="domain" description="Peptidase S9 prolyl oligopeptidase catalytic" evidence="7">
    <location>
        <begin position="505"/>
        <end position="705"/>
    </location>
</feature>
<evidence type="ECO:0000256" key="2">
    <source>
        <dbReference type="ARBA" id="ARBA00005228"/>
    </source>
</evidence>
<organism evidence="9 10">
    <name type="scientific">Plectosphaerella cucumerina</name>
    <dbReference type="NCBI Taxonomy" id="40658"/>
    <lineage>
        <taxon>Eukaryota</taxon>
        <taxon>Fungi</taxon>
        <taxon>Dikarya</taxon>
        <taxon>Ascomycota</taxon>
        <taxon>Pezizomycotina</taxon>
        <taxon>Sordariomycetes</taxon>
        <taxon>Hypocreomycetidae</taxon>
        <taxon>Glomerellales</taxon>
        <taxon>Plectosphaerellaceae</taxon>
        <taxon>Plectosphaerella</taxon>
    </lineage>
</organism>
<dbReference type="InterPro" id="IPR023302">
    <property type="entry name" value="Pept_S9A_N"/>
</dbReference>
<dbReference type="Pfam" id="PF00326">
    <property type="entry name" value="Peptidase_S9"/>
    <property type="match status" value="1"/>
</dbReference>
<accession>A0A8K0X5N4</accession>
<comment type="similarity">
    <text evidence="2 6">Belongs to the peptidase S9A family.</text>
</comment>
<keyword evidence="5 6" id="KW-0720">Serine protease</keyword>
<name>A0A8K0X5N4_9PEZI</name>
<gene>
    <name evidence="9" type="ORF">B0T11DRAFT_241969</name>
</gene>
<evidence type="ECO:0000256" key="6">
    <source>
        <dbReference type="RuleBase" id="RU368024"/>
    </source>
</evidence>
<protein>
    <recommendedName>
        <fullName evidence="6">Prolyl endopeptidase</fullName>
        <ecNumber evidence="6">3.4.21.-</ecNumber>
    </recommendedName>
</protein>
<evidence type="ECO:0000313" key="9">
    <source>
        <dbReference type="EMBL" id="KAH7363000.1"/>
    </source>
</evidence>
<keyword evidence="4 6" id="KW-0378">Hydrolase</keyword>
<evidence type="ECO:0000256" key="3">
    <source>
        <dbReference type="ARBA" id="ARBA00022670"/>
    </source>
</evidence>
<dbReference type="Pfam" id="PF02897">
    <property type="entry name" value="Peptidase_S9_N"/>
    <property type="match status" value="1"/>
</dbReference>
<evidence type="ECO:0000313" key="10">
    <source>
        <dbReference type="Proteomes" id="UP000813385"/>
    </source>
</evidence>
<dbReference type="OrthoDB" id="5049662at2759"/>
<comment type="caution">
    <text evidence="9">The sequence shown here is derived from an EMBL/GenBank/DDBJ whole genome shotgun (WGS) entry which is preliminary data.</text>
</comment>
<dbReference type="SUPFAM" id="SSF53474">
    <property type="entry name" value="alpha/beta-Hydrolases"/>
    <property type="match status" value="1"/>
</dbReference>
<dbReference type="InterPro" id="IPR002470">
    <property type="entry name" value="Peptidase_S9A"/>
</dbReference>
<feature type="domain" description="Peptidase S9A N-terminal" evidence="8">
    <location>
        <begin position="8"/>
        <end position="223"/>
    </location>
</feature>
<dbReference type="PRINTS" id="PR00862">
    <property type="entry name" value="PROLIGOPTASE"/>
</dbReference>
<dbReference type="InterPro" id="IPR051167">
    <property type="entry name" value="Prolyl_oligopep/macrocyclase"/>
</dbReference>
<proteinExistence type="inferred from homology"/>